<sequence length="184" mass="21482">MAWALQIRWQWFRKTRIDQPWTDLELPSHPNALALFTIAVTTKVGNGKNTLFWTDRWLFGYSIADLAPLVLAKVPATNRNRRTVADALNNDNWAHDIQGGLCWIGIRELLRLWDCLMGITLTEEEDQHTWRFEASGCYSSKSAYKAYFNGAVSFEPWQRIWKSWAPPKCKMFLWLAVKNRCWTA</sequence>
<name>A0AAV5EWY4_ELECO</name>
<accession>A0AAV5EWY4</accession>
<evidence type="ECO:0000313" key="2">
    <source>
        <dbReference type="EMBL" id="GJN27929.1"/>
    </source>
</evidence>
<comment type="caution">
    <text evidence="2">The sequence shown here is derived from an EMBL/GenBank/DDBJ whole genome shotgun (WGS) entry which is preliminary data.</text>
</comment>
<evidence type="ECO:0000259" key="1">
    <source>
        <dbReference type="Pfam" id="PF13966"/>
    </source>
</evidence>
<organism evidence="2 3">
    <name type="scientific">Eleusine coracana subsp. coracana</name>
    <dbReference type="NCBI Taxonomy" id="191504"/>
    <lineage>
        <taxon>Eukaryota</taxon>
        <taxon>Viridiplantae</taxon>
        <taxon>Streptophyta</taxon>
        <taxon>Embryophyta</taxon>
        <taxon>Tracheophyta</taxon>
        <taxon>Spermatophyta</taxon>
        <taxon>Magnoliopsida</taxon>
        <taxon>Liliopsida</taxon>
        <taxon>Poales</taxon>
        <taxon>Poaceae</taxon>
        <taxon>PACMAD clade</taxon>
        <taxon>Chloridoideae</taxon>
        <taxon>Cynodonteae</taxon>
        <taxon>Eleusininae</taxon>
        <taxon>Eleusine</taxon>
    </lineage>
</organism>
<dbReference type="AlphaFoldDB" id="A0AAV5EWY4"/>
<reference evidence="2" key="1">
    <citation type="journal article" date="2018" name="DNA Res.">
        <title>Multiple hybrid de novo genome assembly of finger millet, an orphan allotetraploid crop.</title>
        <authorList>
            <person name="Hatakeyama M."/>
            <person name="Aluri S."/>
            <person name="Balachadran M.T."/>
            <person name="Sivarajan S.R."/>
            <person name="Patrignani A."/>
            <person name="Gruter S."/>
            <person name="Poveda L."/>
            <person name="Shimizu-Inatsugi R."/>
            <person name="Baeten J."/>
            <person name="Francoijs K.J."/>
            <person name="Nataraja K.N."/>
            <person name="Reddy Y.A.N."/>
            <person name="Phadnis S."/>
            <person name="Ravikumar R.L."/>
            <person name="Schlapbach R."/>
            <person name="Sreeman S.M."/>
            <person name="Shimizu K.K."/>
        </authorList>
    </citation>
    <scope>NUCLEOTIDE SEQUENCE</scope>
</reference>
<dbReference type="PANTHER" id="PTHR36617">
    <property type="entry name" value="PROTEIN, PUTATIVE-RELATED"/>
    <property type="match status" value="1"/>
</dbReference>
<dbReference type="Pfam" id="PF13966">
    <property type="entry name" value="zf-RVT"/>
    <property type="match status" value="1"/>
</dbReference>
<evidence type="ECO:0000313" key="3">
    <source>
        <dbReference type="Proteomes" id="UP001054889"/>
    </source>
</evidence>
<proteinExistence type="predicted"/>
<dbReference type="EMBL" id="BQKI01000079">
    <property type="protein sequence ID" value="GJN27929.1"/>
    <property type="molecule type" value="Genomic_DNA"/>
</dbReference>
<dbReference type="Proteomes" id="UP001054889">
    <property type="component" value="Unassembled WGS sequence"/>
</dbReference>
<feature type="domain" description="Reverse transcriptase zinc-binding" evidence="1">
    <location>
        <begin position="138"/>
        <end position="184"/>
    </location>
</feature>
<dbReference type="InterPro" id="IPR026960">
    <property type="entry name" value="RVT-Znf"/>
</dbReference>
<dbReference type="PANTHER" id="PTHR36617:SF17">
    <property type="entry name" value="OS01G0114800 PROTEIN"/>
    <property type="match status" value="1"/>
</dbReference>
<keyword evidence="3" id="KW-1185">Reference proteome</keyword>
<reference evidence="2" key="2">
    <citation type="submission" date="2021-12" db="EMBL/GenBank/DDBJ databases">
        <title>Resequencing data analysis of finger millet.</title>
        <authorList>
            <person name="Hatakeyama M."/>
            <person name="Aluri S."/>
            <person name="Balachadran M.T."/>
            <person name="Sivarajan S.R."/>
            <person name="Poveda L."/>
            <person name="Shimizu-Inatsugi R."/>
            <person name="Schlapbach R."/>
            <person name="Sreeman S.M."/>
            <person name="Shimizu K.K."/>
        </authorList>
    </citation>
    <scope>NUCLEOTIDE SEQUENCE</scope>
</reference>
<gene>
    <name evidence="2" type="primary">gb15995</name>
    <name evidence="2" type="ORF">PR202_gb15995</name>
</gene>
<protein>
    <recommendedName>
        <fullName evidence="1">Reverse transcriptase zinc-binding domain-containing protein</fullName>
    </recommendedName>
</protein>